<reference evidence="1 2" key="1">
    <citation type="submission" date="2016-05" db="EMBL/GenBank/DDBJ databases">
        <title>Single-cell genome of chain-forming Candidatus Thiomargarita nelsonii and comparison to other large sulfur-oxidizing bacteria.</title>
        <authorList>
            <person name="Winkel M."/>
            <person name="Salman V."/>
            <person name="Woyke T."/>
            <person name="Schulz-Vogt H."/>
            <person name="Richter M."/>
            <person name="Flood B."/>
            <person name="Bailey J."/>
            <person name="Amann R."/>
            <person name="Mussmann M."/>
        </authorList>
    </citation>
    <scope>NUCLEOTIDE SEQUENCE [LARGE SCALE GENOMIC DNA]</scope>
    <source>
        <strain evidence="1 2">THI036</strain>
    </source>
</reference>
<name>A0A176S1P5_9GAMM</name>
<proteinExistence type="predicted"/>
<accession>A0A176S1P5</accession>
<sequence>MKNIQLETNETIATMDKTIGQVVDGSQLAERAGEQMTDTQTTTANLVQVVGQIAVASRQQAQISNDLRERASTIQLSTQETGRQLEEQMIQTDRLVTFSKQLIESVRVFKLPDSHN</sequence>
<dbReference type="SUPFAM" id="SSF58104">
    <property type="entry name" value="Methyl-accepting chemotaxis protein (MCP) signaling domain"/>
    <property type="match status" value="1"/>
</dbReference>
<dbReference type="EMBL" id="LUTY01001287">
    <property type="protein sequence ID" value="OAD21935.1"/>
    <property type="molecule type" value="Genomic_DNA"/>
</dbReference>
<comment type="caution">
    <text evidence="1">The sequence shown here is derived from an EMBL/GenBank/DDBJ whole genome shotgun (WGS) entry which is preliminary data.</text>
</comment>
<dbReference type="Proteomes" id="UP000076962">
    <property type="component" value="Unassembled WGS sequence"/>
</dbReference>
<evidence type="ECO:0000313" key="1">
    <source>
        <dbReference type="EMBL" id="OAD21935.1"/>
    </source>
</evidence>
<protein>
    <submittedName>
        <fullName evidence="1">Methyl-accepting chemotaxis sensory transducer</fullName>
    </submittedName>
</protein>
<keyword evidence="2" id="KW-1185">Reference proteome</keyword>
<dbReference type="AlphaFoldDB" id="A0A176S1P5"/>
<evidence type="ECO:0000313" key="2">
    <source>
        <dbReference type="Proteomes" id="UP000076962"/>
    </source>
</evidence>
<gene>
    <name evidence="1" type="ORF">THIOM_002285</name>
</gene>
<dbReference type="Gene3D" id="1.10.287.950">
    <property type="entry name" value="Methyl-accepting chemotaxis protein"/>
    <property type="match status" value="1"/>
</dbReference>
<organism evidence="1 2">
    <name type="scientific">Candidatus Thiomargarita nelsonii</name>
    <dbReference type="NCBI Taxonomy" id="1003181"/>
    <lineage>
        <taxon>Bacteria</taxon>
        <taxon>Pseudomonadati</taxon>
        <taxon>Pseudomonadota</taxon>
        <taxon>Gammaproteobacteria</taxon>
        <taxon>Thiotrichales</taxon>
        <taxon>Thiotrichaceae</taxon>
        <taxon>Thiomargarita</taxon>
    </lineage>
</organism>